<dbReference type="InterPro" id="IPR011701">
    <property type="entry name" value="MFS"/>
</dbReference>
<evidence type="ECO:0000256" key="2">
    <source>
        <dbReference type="ARBA" id="ARBA00022692"/>
    </source>
</evidence>
<dbReference type="InterPro" id="IPR036259">
    <property type="entry name" value="MFS_trans_sf"/>
</dbReference>
<keyword evidence="3 5" id="KW-1133">Transmembrane helix</keyword>
<reference evidence="8" key="1">
    <citation type="journal article" date="2019" name="Int. J. Syst. Evol. Microbiol.">
        <title>The Global Catalogue of Microorganisms (GCM) 10K type strain sequencing project: providing services to taxonomists for standard genome sequencing and annotation.</title>
        <authorList>
            <consortium name="The Broad Institute Genomics Platform"/>
            <consortium name="The Broad Institute Genome Sequencing Center for Infectious Disease"/>
            <person name="Wu L."/>
            <person name="Ma J."/>
        </authorList>
    </citation>
    <scope>NUCLEOTIDE SEQUENCE [LARGE SCALE GENOMIC DNA]</scope>
    <source>
        <strain evidence="8">CGMCC 1.12791</strain>
    </source>
</reference>
<evidence type="ECO:0000256" key="4">
    <source>
        <dbReference type="ARBA" id="ARBA00023136"/>
    </source>
</evidence>
<accession>A0ABQ3HNL5</accession>
<evidence type="ECO:0000256" key="1">
    <source>
        <dbReference type="ARBA" id="ARBA00004651"/>
    </source>
</evidence>
<dbReference type="PANTHER" id="PTHR23542">
    <property type="match status" value="1"/>
</dbReference>
<evidence type="ECO:0000259" key="6">
    <source>
        <dbReference type="PROSITE" id="PS50850"/>
    </source>
</evidence>
<dbReference type="Gene3D" id="1.20.1250.20">
    <property type="entry name" value="MFS general substrate transporter like domains"/>
    <property type="match status" value="2"/>
</dbReference>
<feature type="transmembrane region" description="Helical" evidence="5">
    <location>
        <begin position="173"/>
        <end position="195"/>
    </location>
</feature>
<keyword evidence="4 5" id="KW-0472">Membrane</keyword>
<dbReference type="RefSeq" id="WP_191280239.1">
    <property type="nucleotide sequence ID" value="NZ_BNAD01000009.1"/>
</dbReference>
<feature type="transmembrane region" description="Helical" evidence="5">
    <location>
        <begin position="367"/>
        <end position="387"/>
    </location>
</feature>
<comment type="caution">
    <text evidence="7">The sequence shown here is derived from an EMBL/GenBank/DDBJ whole genome shotgun (WGS) entry which is preliminary data.</text>
</comment>
<name>A0ABQ3HNL5_9ACTN</name>
<feature type="transmembrane region" description="Helical" evidence="5">
    <location>
        <begin position="215"/>
        <end position="236"/>
    </location>
</feature>
<dbReference type="PROSITE" id="PS50850">
    <property type="entry name" value="MFS"/>
    <property type="match status" value="1"/>
</dbReference>
<evidence type="ECO:0000313" key="8">
    <source>
        <dbReference type="Proteomes" id="UP000597341"/>
    </source>
</evidence>
<gene>
    <name evidence="7" type="ORF">GCM10011376_29410</name>
</gene>
<dbReference type="EMBL" id="BNAD01000009">
    <property type="protein sequence ID" value="GHE18331.1"/>
    <property type="molecule type" value="Genomic_DNA"/>
</dbReference>
<evidence type="ECO:0000313" key="7">
    <source>
        <dbReference type="EMBL" id="GHE18331.1"/>
    </source>
</evidence>
<dbReference type="Pfam" id="PF07690">
    <property type="entry name" value="MFS_1"/>
    <property type="match status" value="1"/>
</dbReference>
<keyword evidence="2 5" id="KW-0812">Transmembrane</keyword>
<feature type="transmembrane region" description="Helical" evidence="5">
    <location>
        <begin position="287"/>
        <end position="306"/>
    </location>
</feature>
<protein>
    <submittedName>
        <fullName evidence="7">MFS transporter</fullName>
    </submittedName>
</protein>
<organism evidence="7 8">
    <name type="scientific">Nocardioides flavus</name>
    <name type="common">ex Wang et al. 2016</name>
    <dbReference type="NCBI Taxonomy" id="2058780"/>
    <lineage>
        <taxon>Bacteria</taxon>
        <taxon>Bacillati</taxon>
        <taxon>Actinomycetota</taxon>
        <taxon>Actinomycetes</taxon>
        <taxon>Propionibacteriales</taxon>
        <taxon>Nocardioidaceae</taxon>
        <taxon>Nocardioides</taxon>
    </lineage>
</organism>
<dbReference type="InterPro" id="IPR020846">
    <property type="entry name" value="MFS_dom"/>
</dbReference>
<sequence length="423" mass="41935">MTPLASYRRLLHLAGPTYVMVAFVGRLPLAMSQLGTLLLVSTASGSYGLGGLSAGALAVANAVGAPVAGSLADRVGQRPVVLVQSLLGASGLALLVAVVGGDAAPSSVVLTAAATGLFLPQVGPLARVRWRPLTRSTGAHQRRLVDAAFSYEGAADEASFAVGPALVGLSVAAFSPGGAMLLAALLLAVFGSAFALDPSARLTHSAKRPAGAGRLLTAAFVVLVGAQLSIGMLFGATQTGATVLATYAGTPGTAGLVHATLGVGSAIAGLATAYVPERVGHERRALLAAWALLVLSLPLLLVGSLLTATATVLLLGFAVAPYMIAVFSLAERAVPPARVGTAMTMLASATGLGYALGSSLAGRLADASGATAAFAVTVGATVLAVLLMTTQQRRLRTAAEAAPDVVVPAAQSRVPAAARVTTG</sequence>
<feature type="domain" description="Major facilitator superfamily (MFS) profile" evidence="6">
    <location>
        <begin position="215"/>
        <end position="423"/>
    </location>
</feature>
<feature type="transmembrane region" description="Helical" evidence="5">
    <location>
        <begin position="256"/>
        <end position="275"/>
    </location>
</feature>
<proteinExistence type="predicted"/>
<feature type="transmembrane region" description="Helical" evidence="5">
    <location>
        <begin position="312"/>
        <end position="330"/>
    </location>
</feature>
<evidence type="ECO:0000256" key="5">
    <source>
        <dbReference type="SAM" id="Phobius"/>
    </source>
</evidence>
<dbReference type="Proteomes" id="UP000597341">
    <property type="component" value="Unassembled WGS sequence"/>
</dbReference>
<feature type="transmembrane region" description="Helical" evidence="5">
    <location>
        <begin position="49"/>
        <end position="68"/>
    </location>
</feature>
<feature type="transmembrane region" description="Helical" evidence="5">
    <location>
        <begin position="10"/>
        <end position="29"/>
    </location>
</feature>
<feature type="transmembrane region" description="Helical" evidence="5">
    <location>
        <begin position="342"/>
        <end position="361"/>
    </location>
</feature>
<evidence type="ECO:0000256" key="3">
    <source>
        <dbReference type="ARBA" id="ARBA00022989"/>
    </source>
</evidence>
<dbReference type="PANTHER" id="PTHR23542:SF1">
    <property type="entry name" value="MAJOR FACILITATOR SUPERFAMILY (MFS) PROFILE DOMAIN-CONTAINING PROTEIN"/>
    <property type="match status" value="1"/>
</dbReference>
<dbReference type="SUPFAM" id="SSF103473">
    <property type="entry name" value="MFS general substrate transporter"/>
    <property type="match status" value="1"/>
</dbReference>
<keyword evidence="8" id="KW-1185">Reference proteome</keyword>
<feature type="transmembrane region" description="Helical" evidence="5">
    <location>
        <begin position="80"/>
        <end position="100"/>
    </location>
</feature>
<comment type="subcellular location">
    <subcellularLocation>
        <location evidence="1">Cell membrane</location>
        <topology evidence="1">Multi-pass membrane protein</topology>
    </subcellularLocation>
</comment>